<dbReference type="InterPro" id="IPR054517">
    <property type="entry name" value="SPEF2_D5"/>
</dbReference>
<gene>
    <name evidence="3" type="ORF">MELIAE_LOCUS12946</name>
</gene>
<keyword evidence="4" id="KW-1185">Reference proteome</keyword>
<dbReference type="Pfam" id="PF24082">
    <property type="entry name" value="SPEF2_C"/>
    <property type="match status" value="1"/>
</dbReference>
<dbReference type="InterPro" id="IPR001715">
    <property type="entry name" value="CH_dom"/>
</dbReference>
<feature type="compositionally biased region" description="Acidic residues" evidence="1">
    <location>
        <begin position="970"/>
        <end position="979"/>
    </location>
</feature>
<sequence length="1828" mass="212783">MTEIIVNWIQERLGVIINTEPESLTNYVRDGGIITRLLLSYMIISQEEANKVLLVDHSDQSKLHNFNYIKNWLKNIDIYLTNAEVENIVCGNNYEAMHLMYQIYLELKDLTFLNICTKKKIREKYRPQTNTLEVTTVPESELDKFKLRNHKSSHLIPENYDVIHWHRDRLDILLQKCQDARENYFELMHENCERTVLDNTSYESALSSASECVEVESMHESFCDLIKQKLKSEKIKPIVPDIIVAQNIVKKYKKKHKEASENTQLKKIMESMALSKLKGDLEENSKKNDASIIDEKLLQQSVYEKKLTQMIADVKLQKDMIIKNKQLVNTGLQEKRDKNFIDNLVMYDKNVNENKLEYYIEKERNYNLHRRIYDYRQKIKAERVYNMCLDAVKDMVDIAIALGEHKERYGEEAPKRVVDKYKCLFVKEKPIFDIITPVERIIRCGEDEEEDFEYIQMEIERQDALDECEFENYQNYINPFEYDQITFGNDETDYKLACGTNIIANIIYTLLTIKYPKNTYLKPNLDHLKIAACINGLTDTSTLPVLQKLLEIKEVKVLEFNDVVNFCLEAHNEETMAEYPDTILIEETDKEVEKIAGKGKGKKKKGDKKKKNKKDKKKKKDKKSKKSKKSSPSSTDGEALPEEPKFFEKIIQTPKIFPGEEIKLTSQAELGKIADEQLHLGEKLTDYFLTKMLIVYLENHKDIQGFVLVNYPTDFEKAALLEESLTGVPVPGLNRNKYKFQKSINELGDFEFRLDDLPDDPNEQYRYSKLYENPVEEIIPPIYDTFLTAYIKMILTEPDEETGEIELPPAYEALENCPDPMDQFYADLGCNYSMYYKKLDINAIKYLGKLIIGEYTIPPKTSIELFGDTVTFIEAEFGSSPGGKNKSSKKGDKVKKPKEKKAKSKEETKSKKDKGSKKNKGSKKDKGSKKSKKSKDKSSKKSKKGKKGKKGKGGEEKVIIVHEDKATQMPEEEEEEPPPEEPIPPKAGEKGWVYASINIPRELGACFATIWENTEEVYIEDFKQLFFTKRLLLDLIAPYTQYIKDHMAEYIHRPDNKQHHVSEFQRIYNDFDMDFRTDEEFKAEIHLRIKELKESLYDICDEIMTCSESERQKLIFDNWVPKQAIEFCNIYVNTFQLEIDRCVDSMQIINDYYTSMVTKMPTEKILQKTIITKLSSSKDIDEQPNITNQFIETFTNIESDLQETVFHTMLQEKLTNALSLVEATNKDARSLMEKIKSLFKPKKAAKNKSPRKGKSKGGKKSGKSSKKSGKSSKKSGKSSKKSGKSSKKSGKSSKGKPGKVEKINILTIFEPEQTVIDNYDRITQEWDRALEGELLRVQIRLNLLKAEGCSKLEGILGATRSTFHQVYQDIKERYYRETEAVDTVWKIFSRAVEEEQPIQEELILDGEEVCMKPLHLLFPDPVIIPEPYQEELDENIFSFDQLDRLVMIMFDIGPSGYIVERSFCYLIQDMITCSPEDDSVLVPILWSYLKPCDIDKMSKLIFDPIEYVPWKDFVILNFMVGFPTIEELVQLRYEYRELDPDANEYIYDYQFYSVKLWFESENDKKPLRSRGIKDIIYKLYRIKGDRLNYTAFLLDISKDENITVGFSKALSVCMGKVVCWSKTIGEKFIKIALENREQHELEVKERDLEIEENYKMADEIVTELIDITVHQCDSVVIEDYDSQTSQSILDLNLVPDSALPIAEKIEEYIRQTMKQHNPCEDTFSNVAIGFEDKMVPNFAYFLPFEVLLSAITMTLPWNAKVRNVDDESFRELIENIYEKCKNPEFSDKVLCHEFLFCDDFQDLFKDVKRFLYRNPVQMVKELISEHEE</sequence>
<dbReference type="InterPro" id="IPR036872">
    <property type="entry name" value="CH_dom_sf"/>
</dbReference>
<dbReference type="PROSITE" id="PS50021">
    <property type="entry name" value="CH"/>
    <property type="match status" value="1"/>
</dbReference>
<feature type="compositionally biased region" description="Basic residues" evidence="1">
    <location>
        <begin position="886"/>
        <end position="903"/>
    </location>
</feature>
<feature type="region of interest" description="Disordered" evidence="1">
    <location>
        <begin position="1239"/>
        <end position="1298"/>
    </location>
</feature>
<feature type="region of interest" description="Disordered" evidence="1">
    <location>
        <begin position="877"/>
        <end position="988"/>
    </location>
</feature>
<evidence type="ECO:0000313" key="4">
    <source>
        <dbReference type="Proteomes" id="UP001154078"/>
    </source>
</evidence>
<name>A0A9P0BF48_BRAAE</name>
<feature type="compositionally biased region" description="Basic residues" evidence="1">
    <location>
        <begin position="597"/>
        <end position="629"/>
    </location>
</feature>
<organism evidence="3 4">
    <name type="scientific">Brassicogethes aeneus</name>
    <name type="common">Rape pollen beetle</name>
    <name type="synonym">Meligethes aeneus</name>
    <dbReference type="NCBI Taxonomy" id="1431903"/>
    <lineage>
        <taxon>Eukaryota</taxon>
        <taxon>Metazoa</taxon>
        <taxon>Ecdysozoa</taxon>
        <taxon>Arthropoda</taxon>
        <taxon>Hexapoda</taxon>
        <taxon>Insecta</taxon>
        <taxon>Pterygota</taxon>
        <taxon>Neoptera</taxon>
        <taxon>Endopterygota</taxon>
        <taxon>Coleoptera</taxon>
        <taxon>Polyphaga</taxon>
        <taxon>Cucujiformia</taxon>
        <taxon>Nitidulidae</taxon>
        <taxon>Meligethinae</taxon>
        <taxon>Brassicogethes</taxon>
    </lineage>
</organism>
<dbReference type="Gene3D" id="1.10.418.10">
    <property type="entry name" value="Calponin-like domain"/>
    <property type="match status" value="1"/>
</dbReference>
<reference evidence="3" key="1">
    <citation type="submission" date="2021-12" db="EMBL/GenBank/DDBJ databases">
        <authorList>
            <person name="King R."/>
        </authorList>
    </citation>
    <scope>NUCLEOTIDE SEQUENCE</scope>
</reference>
<feature type="compositionally biased region" description="Basic residues" evidence="1">
    <location>
        <begin position="911"/>
        <end position="951"/>
    </location>
</feature>
<dbReference type="InterPro" id="IPR052634">
    <property type="entry name" value="Sperm_flagellar-bone_growth"/>
</dbReference>
<dbReference type="PANTHER" id="PTHR14919:SF0">
    <property type="entry name" value="SPERM FLAGELLAR PROTEIN 2"/>
    <property type="match status" value="1"/>
</dbReference>
<dbReference type="InterPro" id="IPR056199">
    <property type="entry name" value="SPEF2_C"/>
</dbReference>
<dbReference type="EMBL" id="OV121140">
    <property type="protein sequence ID" value="CAH0564366.1"/>
    <property type="molecule type" value="Genomic_DNA"/>
</dbReference>
<feature type="region of interest" description="Disordered" evidence="1">
    <location>
        <begin position="595"/>
        <end position="640"/>
    </location>
</feature>
<dbReference type="OrthoDB" id="62528at2759"/>
<feature type="compositionally biased region" description="Basic and acidic residues" evidence="1">
    <location>
        <begin position="952"/>
        <end position="966"/>
    </location>
</feature>
<evidence type="ECO:0000256" key="1">
    <source>
        <dbReference type="SAM" id="MobiDB-lite"/>
    </source>
</evidence>
<feature type="domain" description="Calponin-homology (CH)" evidence="2">
    <location>
        <begin position="1"/>
        <end position="108"/>
    </location>
</feature>
<evidence type="ECO:0000313" key="3">
    <source>
        <dbReference type="EMBL" id="CAH0564366.1"/>
    </source>
</evidence>
<dbReference type="SUPFAM" id="SSF47576">
    <property type="entry name" value="Calponin-homology domain, CH-domain"/>
    <property type="match status" value="1"/>
</dbReference>
<proteinExistence type="predicted"/>
<dbReference type="Pfam" id="PF22946">
    <property type="entry name" value="SPEF2_D5"/>
    <property type="match status" value="1"/>
</dbReference>
<accession>A0A9P0BF48</accession>
<dbReference type="PANTHER" id="PTHR14919">
    <property type="entry name" value="KPL2-RELATED"/>
    <property type="match status" value="1"/>
</dbReference>
<protein>
    <recommendedName>
        <fullName evidence="2">Calponin-homology (CH) domain-containing protein</fullName>
    </recommendedName>
</protein>
<dbReference type="Proteomes" id="UP001154078">
    <property type="component" value="Chromosome 9"/>
</dbReference>
<feature type="compositionally biased region" description="Basic residues" evidence="1">
    <location>
        <begin position="1239"/>
        <end position="1297"/>
    </location>
</feature>
<evidence type="ECO:0000259" key="2">
    <source>
        <dbReference type="PROSITE" id="PS50021"/>
    </source>
</evidence>